<proteinExistence type="predicted"/>
<gene>
    <name evidence="1" type="ORF">SSLN_LOCUS13174</name>
</gene>
<reference evidence="3" key="1">
    <citation type="submission" date="2016-06" db="UniProtKB">
        <authorList>
            <consortium name="WormBaseParasite"/>
        </authorList>
    </citation>
    <scope>IDENTIFICATION</scope>
</reference>
<evidence type="ECO:0000313" key="1">
    <source>
        <dbReference type="EMBL" id="VDL99559.1"/>
    </source>
</evidence>
<dbReference type="WBParaSite" id="SSLN_0001367701-mRNA-1">
    <property type="protein sequence ID" value="SSLN_0001367701-mRNA-1"/>
    <property type="gene ID" value="SSLN_0001367701"/>
</dbReference>
<organism evidence="3">
    <name type="scientific">Schistocephalus solidus</name>
    <name type="common">Tapeworm</name>
    <dbReference type="NCBI Taxonomy" id="70667"/>
    <lineage>
        <taxon>Eukaryota</taxon>
        <taxon>Metazoa</taxon>
        <taxon>Spiralia</taxon>
        <taxon>Lophotrochozoa</taxon>
        <taxon>Platyhelminthes</taxon>
        <taxon>Cestoda</taxon>
        <taxon>Eucestoda</taxon>
        <taxon>Diphyllobothriidea</taxon>
        <taxon>Diphyllobothriidae</taxon>
        <taxon>Schistocephalus</taxon>
    </lineage>
</organism>
<name>A0A183T9M6_SCHSO</name>
<dbReference type="Proteomes" id="UP000275846">
    <property type="component" value="Unassembled WGS sequence"/>
</dbReference>
<sequence>MPRTWITVRGPAPSPLSGLLDSVLTPGPGGGVEQRVRYMQDNSPSPHRRAVEHRVDKVETTSFALSDMVELDDRTVTHGMTHKLGTNE</sequence>
<accession>A0A183T9M6</accession>
<keyword evidence="2" id="KW-1185">Reference proteome</keyword>
<protein>
    <submittedName>
        <fullName evidence="3">DUF5753 domain-containing protein</fullName>
    </submittedName>
</protein>
<reference evidence="1 2" key="2">
    <citation type="submission" date="2018-11" db="EMBL/GenBank/DDBJ databases">
        <authorList>
            <consortium name="Pathogen Informatics"/>
        </authorList>
    </citation>
    <scope>NUCLEOTIDE SEQUENCE [LARGE SCALE GENOMIC DNA]</scope>
    <source>
        <strain evidence="1 2">NST_G2</strain>
    </source>
</reference>
<dbReference type="AlphaFoldDB" id="A0A183T9M6"/>
<evidence type="ECO:0000313" key="2">
    <source>
        <dbReference type="Proteomes" id="UP000275846"/>
    </source>
</evidence>
<evidence type="ECO:0000313" key="3">
    <source>
        <dbReference type="WBParaSite" id="SSLN_0001367701-mRNA-1"/>
    </source>
</evidence>
<dbReference type="EMBL" id="UYSU01037863">
    <property type="protein sequence ID" value="VDL99559.1"/>
    <property type="molecule type" value="Genomic_DNA"/>
</dbReference>